<evidence type="ECO:0000256" key="1">
    <source>
        <dbReference type="SAM" id="MobiDB-lite"/>
    </source>
</evidence>
<evidence type="ECO:0000313" key="4">
    <source>
        <dbReference type="Proteomes" id="UP000041254"/>
    </source>
</evidence>
<feature type="region of interest" description="Disordered" evidence="1">
    <location>
        <begin position="790"/>
        <end position="813"/>
    </location>
</feature>
<dbReference type="Gene3D" id="3.60.110.10">
    <property type="entry name" value="Carbon-nitrogen hydrolase"/>
    <property type="match status" value="1"/>
</dbReference>
<dbReference type="VEuPathDB" id="CryptoDB:Vbra_17638"/>
<feature type="compositionally biased region" description="Low complexity" evidence="1">
    <location>
        <begin position="1033"/>
        <end position="1045"/>
    </location>
</feature>
<dbReference type="InParanoid" id="A0A0G4GF55"/>
<reference evidence="3 4" key="1">
    <citation type="submission" date="2014-11" db="EMBL/GenBank/DDBJ databases">
        <authorList>
            <person name="Zhu J."/>
            <person name="Qi W."/>
            <person name="Song R."/>
        </authorList>
    </citation>
    <scope>NUCLEOTIDE SEQUENCE [LARGE SCALE GENOMIC DNA]</scope>
</reference>
<organism evidence="3 4">
    <name type="scientific">Vitrella brassicaformis (strain CCMP3155)</name>
    <dbReference type="NCBI Taxonomy" id="1169540"/>
    <lineage>
        <taxon>Eukaryota</taxon>
        <taxon>Sar</taxon>
        <taxon>Alveolata</taxon>
        <taxon>Colpodellida</taxon>
        <taxon>Vitrellaceae</taxon>
        <taxon>Vitrella</taxon>
    </lineage>
</organism>
<dbReference type="SUPFAM" id="SSF56317">
    <property type="entry name" value="Carbon-nitrogen hydrolase"/>
    <property type="match status" value="1"/>
</dbReference>
<feature type="region of interest" description="Disordered" evidence="1">
    <location>
        <begin position="281"/>
        <end position="320"/>
    </location>
</feature>
<keyword evidence="4" id="KW-1185">Reference proteome</keyword>
<sequence>MRILICQHRQMTYQGWMEVLGSVPLSDCDMLVLPENCLVLPQAMEKGMSPISIDNPPIRMMARFAQQKAIYMVLGSVPESIEDEDGGMALYSTCVVIGRQGQILHSYRRRGHRHLKSEKAGSELGLFRTEFGLIGILLSQEVEDMKLVRALPPCRLVINPTLQSPPIDTTVFRKIHSIQRRSWQTHSLKTARHLLSLVLPPSLGGRHGSSLGSYLRVDQPIPFGYGSSMLVEPHRTVMAPTPGALAFRVTVTSPQELRGLLISIAFPITVDRIPRLAKKRESLERKRHSVDKRRDQVSSGRRSSSSTPASGVQESQSAPALPRTEVVMKTTICRYTLWTVDRYWERGEVIPKDTLLDPGSGGLSPARGSMSSRSHSAQDMGAATPRTPTPRKSLIGASPRTRALLSGRGFIAVIYGDFGKETPSDSLAITRAFAVPSLPPAHPRTSTIRPASASNTAPRRMQSLTALPAIRGKKSPPPSSIDVRPQSSLQGVGKYVVNFAMGEMAVIDPVAKTVVFSQPLPVGQKLTALASLPSMSSLSVRQPPIVADHATSDGFLVASTSTISRVESPVGGGTKRIHLTAWKAGQPVQSIVLTRQVVREAIVTRRAQYLETDGDEQHEESPMVQAATKLRFHTEATQGPAVDRFGTDVSSILFELSDNSPSAFEASHVHWLSPTCLMGLIGPPTTSQGAFTMVFRLQWSIERRDVPRFMAVPCGVTPGSVCASHAVRQGVFDVAGLRGEGRMGGVGRTGPLYVVICREGTVLIYFSDEDQLESICVTLFDEMQLSPASRHKRSTSRKSKADGPIARIVEGPHTDDSDIVDPIVTAAVVSAPSFLWVFCAYKRGDVKLFQLNLAEHVTAKVIASTHFKHSFVRLMVIPQGLAHTQPQPKPQPAHAPAKHPHHPQQQQQPQPQSDSSSDSDTSSGDTDIIPTFTLQRPRPKVMMRHKRERRHLPSYGPRRDTRASVTEDGIRRRQQMARVAAHRQHRQLHSSHKVYRDCYPVPFEKRGYRGIRLPEPENDDDTTASRQPPAPQRSLGSASGSSSRQGRGKDDESAFQMDFRFTREGIRLRVQGILTGGDPTLFTTASGLRFRWGDSERLRASRTSTGLEQIVQRAMDEQKQKDTLEELEGRGMAHGLAINDWTKRQGWLGVGVNNTGALVMFLYQEYKFRNLFNCCEQLDRGKLMWDIVSDGDILAAILDDGRVRLFEFEDPSAAFLPFNSFYIAEGPHLVPPAPFPNPESCSPHPAAKDNRPSLAEILTMPASKRESVA</sequence>
<evidence type="ECO:0000259" key="2">
    <source>
        <dbReference type="Pfam" id="PF00795"/>
    </source>
</evidence>
<dbReference type="OrthoDB" id="442107at2759"/>
<feature type="compositionally biased region" description="Low complexity" evidence="1">
    <location>
        <begin position="903"/>
        <end position="927"/>
    </location>
</feature>
<gene>
    <name evidence="3" type="ORF">Vbra_17638</name>
</gene>
<dbReference type="InterPro" id="IPR036526">
    <property type="entry name" value="C-N_Hydrolase_sf"/>
</dbReference>
<evidence type="ECO:0000313" key="3">
    <source>
        <dbReference type="EMBL" id="CEM28144.1"/>
    </source>
</evidence>
<feature type="region of interest" description="Disordered" evidence="1">
    <location>
        <begin position="354"/>
        <end position="395"/>
    </location>
</feature>
<proteinExistence type="predicted"/>
<dbReference type="Proteomes" id="UP000041254">
    <property type="component" value="Unassembled WGS sequence"/>
</dbReference>
<protein>
    <recommendedName>
        <fullName evidence="2">CN hydrolase domain-containing protein</fullName>
    </recommendedName>
</protein>
<feature type="region of interest" description="Disordered" evidence="1">
    <location>
        <begin position="882"/>
        <end position="969"/>
    </location>
</feature>
<name>A0A0G4GF55_VITBC</name>
<feature type="region of interest" description="Disordered" evidence="1">
    <location>
        <begin position="1009"/>
        <end position="1054"/>
    </location>
</feature>
<feature type="compositionally biased region" description="Basic residues" evidence="1">
    <location>
        <begin position="937"/>
        <end position="952"/>
    </location>
</feature>
<dbReference type="EMBL" id="CDMY01000646">
    <property type="protein sequence ID" value="CEM28144.1"/>
    <property type="molecule type" value="Genomic_DNA"/>
</dbReference>
<dbReference type="Pfam" id="PF00795">
    <property type="entry name" value="CN_hydrolase"/>
    <property type="match status" value="1"/>
</dbReference>
<dbReference type="AlphaFoldDB" id="A0A0G4GF55"/>
<accession>A0A0G4GF55</accession>
<dbReference type="InterPro" id="IPR003010">
    <property type="entry name" value="C-N_Hydrolase"/>
</dbReference>
<feature type="domain" description="CN hydrolase" evidence="2">
    <location>
        <begin position="12"/>
        <end position="149"/>
    </location>
</feature>
<feature type="compositionally biased region" description="Low complexity" evidence="1">
    <location>
        <begin position="297"/>
        <end position="310"/>
    </location>
</feature>